<dbReference type="Pfam" id="PF00149">
    <property type="entry name" value="Metallophos"/>
    <property type="match status" value="1"/>
</dbReference>
<accession>A0ABR7CML7</accession>
<dbReference type="Gene3D" id="3.60.21.10">
    <property type="match status" value="1"/>
</dbReference>
<gene>
    <name evidence="3" type="ORF">H8S08_07740</name>
</gene>
<dbReference type="SUPFAM" id="SSF56300">
    <property type="entry name" value="Metallo-dependent phosphatases"/>
    <property type="match status" value="1"/>
</dbReference>
<comment type="caution">
    <text evidence="3">The sequence shown here is derived from an EMBL/GenBank/DDBJ whole genome shotgun (WGS) entry which is preliminary data.</text>
</comment>
<sequence>MRKLIILLILACLNGPFAAAQNPEPVALSDSSSWCMVLIPDPQTYTKFDYNHPTFELMMHWIKQNKRRLNIRLVLCTGDLVEQNQRTVPDGVNGNLPSDKQWQFVSDAFGILDDVVPYILCTGNHDHGFDRAENRYSQLNSFFPANRKSLYTGLLKGMFKNEAGIPTLENAWYEFQAPGGDRFLIVSLEFNPRAAVVAEAKALANKPEYSEHKVIYLTHSYMDSKGRRIEKEGYKITDVTCGKALWEKLVEPSANSSMVLCGHVVDEMSHRGHVGFRTDKNRAGRTVNQMMFNAQAEGGGWHGNGGDGWLRILEFHPDGKTVTVHTFSPLFAVSPSTVGLSLRTEPYDHFSFSLE</sequence>
<keyword evidence="4" id="KW-1185">Reference proteome</keyword>
<name>A0ABR7CML7_9BACT</name>
<dbReference type="PANTHER" id="PTHR43143:SF5">
    <property type="entry name" value="SECRETED PROTEIN"/>
    <property type="match status" value="1"/>
</dbReference>
<dbReference type="InterPro" id="IPR051918">
    <property type="entry name" value="STPP_CPPED1"/>
</dbReference>
<dbReference type="Proteomes" id="UP000636891">
    <property type="component" value="Unassembled WGS sequence"/>
</dbReference>
<keyword evidence="1" id="KW-0732">Signal</keyword>
<proteinExistence type="predicted"/>
<dbReference type="EMBL" id="JACOOK010000003">
    <property type="protein sequence ID" value="MBC5616906.1"/>
    <property type="molecule type" value="Genomic_DNA"/>
</dbReference>
<dbReference type="PANTHER" id="PTHR43143">
    <property type="entry name" value="METALLOPHOSPHOESTERASE, CALCINEURIN SUPERFAMILY"/>
    <property type="match status" value="1"/>
</dbReference>
<dbReference type="InterPro" id="IPR004843">
    <property type="entry name" value="Calcineurin-like_PHP"/>
</dbReference>
<feature type="chain" id="PRO_5045792730" evidence="1">
    <location>
        <begin position="20"/>
        <end position="355"/>
    </location>
</feature>
<organism evidence="3 4">
    <name type="scientific">Alistipes hominis</name>
    <dbReference type="NCBI Taxonomy" id="2763015"/>
    <lineage>
        <taxon>Bacteria</taxon>
        <taxon>Pseudomonadati</taxon>
        <taxon>Bacteroidota</taxon>
        <taxon>Bacteroidia</taxon>
        <taxon>Bacteroidales</taxon>
        <taxon>Rikenellaceae</taxon>
        <taxon>Alistipes</taxon>
    </lineage>
</organism>
<feature type="domain" description="Calcineurin-like phosphoesterase" evidence="2">
    <location>
        <begin position="52"/>
        <end position="264"/>
    </location>
</feature>
<evidence type="ECO:0000259" key="2">
    <source>
        <dbReference type="Pfam" id="PF00149"/>
    </source>
</evidence>
<dbReference type="InterPro" id="IPR029052">
    <property type="entry name" value="Metallo-depent_PP-like"/>
</dbReference>
<evidence type="ECO:0000313" key="4">
    <source>
        <dbReference type="Proteomes" id="UP000636891"/>
    </source>
</evidence>
<evidence type="ECO:0000313" key="3">
    <source>
        <dbReference type="EMBL" id="MBC5616906.1"/>
    </source>
</evidence>
<dbReference type="RefSeq" id="WP_055205562.1">
    <property type="nucleotide sequence ID" value="NZ_JACOOK010000003.1"/>
</dbReference>
<reference evidence="3 4" key="1">
    <citation type="submission" date="2020-08" db="EMBL/GenBank/DDBJ databases">
        <title>Genome public.</title>
        <authorList>
            <person name="Liu C."/>
            <person name="Sun Q."/>
        </authorList>
    </citation>
    <scope>NUCLEOTIDE SEQUENCE [LARGE SCALE GENOMIC DNA]</scope>
    <source>
        <strain evidence="3 4">New-7</strain>
    </source>
</reference>
<protein>
    <submittedName>
        <fullName evidence="3">Metallophosphoesterase</fullName>
    </submittedName>
</protein>
<evidence type="ECO:0000256" key="1">
    <source>
        <dbReference type="SAM" id="SignalP"/>
    </source>
</evidence>
<feature type="signal peptide" evidence="1">
    <location>
        <begin position="1"/>
        <end position="19"/>
    </location>
</feature>